<evidence type="ECO:0000313" key="3">
    <source>
        <dbReference type="Proteomes" id="UP000183315"/>
    </source>
</evidence>
<dbReference type="AlphaFoldDB" id="A0A1H7A8C1"/>
<accession>A0A1H7A8C1</accession>
<proteinExistence type="predicted"/>
<keyword evidence="3" id="KW-1185">Reference proteome</keyword>
<dbReference type="EMBL" id="FNZI01000005">
    <property type="protein sequence ID" value="SEJ57285.1"/>
    <property type="molecule type" value="Genomic_DNA"/>
</dbReference>
<organism evidence="2 3">
    <name type="scientific">Demequina mangrovi</name>
    <dbReference type="NCBI Taxonomy" id="1043493"/>
    <lineage>
        <taxon>Bacteria</taxon>
        <taxon>Bacillati</taxon>
        <taxon>Actinomycetota</taxon>
        <taxon>Actinomycetes</taxon>
        <taxon>Micrococcales</taxon>
        <taxon>Demequinaceae</taxon>
        <taxon>Demequina</taxon>
    </lineage>
</organism>
<evidence type="ECO:0000313" key="2">
    <source>
        <dbReference type="EMBL" id="SEJ57285.1"/>
    </source>
</evidence>
<dbReference type="Proteomes" id="UP000183315">
    <property type="component" value="Unassembled WGS sequence"/>
</dbReference>
<feature type="region of interest" description="Disordered" evidence="1">
    <location>
        <begin position="1"/>
        <end position="24"/>
    </location>
</feature>
<dbReference type="RefSeq" id="WP_042214815.1">
    <property type="nucleotide sequence ID" value="NZ_BBLU01000007.1"/>
</dbReference>
<sequence length="157" mass="17352">MRAWPTATRGHSRPPVAEPDLDDNPVAHRARLDRLLSPPLKRVAPPARRILCGAVVHIDELSGRVLRCTRDHGHAGTDHDNLGAQVLSDWAETGGAELLTSPIPVTPLGQTIQTIMAHIRSYEGVRQWRLERGLHEDAAAAWERAEALRLLVRTLGR</sequence>
<name>A0A1H7A8C1_9MICO</name>
<protein>
    <submittedName>
        <fullName evidence="2">Uncharacterized protein</fullName>
    </submittedName>
</protein>
<gene>
    <name evidence="2" type="ORF">SAMN05421637_2247</name>
</gene>
<reference evidence="3" key="1">
    <citation type="submission" date="2016-10" db="EMBL/GenBank/DDBJ databases">
        <authorList>
            <person name="Varghese N."/>
        </authorList>
    </citation>
    <scope>NUCLEOTIDE SEQUENCE [LARGE SCALE GENOMIC DNA]</scope>
    <source>
        <strain evidence="3">DSM 24868</strain>
    </source>
</reference>
<evidence type="ECO:0000256" key="1">
    <source>
        <dbReference type="SAM" id="MobiDB-lite"/>
    </source>
</evidence>
<dbReference type="OrthoDB" id="5145091at2"/>